<dbReference type="PANTHER" id="PTHR42958">
    <property type="entry name" value="HYDROGENASE-2 LARGE CHAIN"/>
    <property type="match status" value="1"/>
</dbReference>
<reference evidence="12" key="3">
    <citation type="submission" date="2023-12" db="EMBL/GenBank/DDBJ databases">
        <title>Isolation of organohalide respiring bacteria Dehalococcoides mccartyi strain GPTCE1 in groundwater collected near a chemical plant in Suzhou, China.</title>
        <authorList>
            <person name="Liu G."/>
        </authorList>
    </citation>
    <scope>NUCLEOTIDE SEQUENCE</scope>
    <source>
        <strain evidence="12">GPTCE1</strain>
    </source>
</reference>
<dbReference type="Pfam" id="PF00374">
    <property type="entry name" value="NiFeSe_Hases"/>
    <property type="match status" value="1"/>
</dbReference>
<evidence type="ECO:0000256" key="3">
    <source>
        <dbReference type="ARBA" id="ARBA00009292"/>
    </source>
</evidence>
<dbReference type="FunFam" id="1.10.645.10:FF:000002">
    <property type="entry name" value="Hydrogenase 2 large subunit"/>
    <property type="match status" value="1"/>
</dbReference>
<comment type="subunit">
    <text evidence="4">Heterodimer of a large and a small subunit.</text>
</comment>
<feature type="binding site" evidence="8">
    <location>
        <position position="63"/>
    </location>
    <ligand>
        <name>Ni(2+)</name>
        <dbReference type="ChEBI" id="CHEBI:49786"/>
    </ligand>
</feature>
<dbReference type="Proteomes" id="UP000053577">
    <property type="component" value="Unassembled WGS sequence"/>
</dbReference>
<dbReference type="AlphaFoldDB" id="A0A0V8M3W6"/>
<gene>
    <name evidence="11" type="ORF">DA01_03425</name>
    <name evidence="10" type="ORF">DEHALATV1_0122</name>
    <name evidence="12" type="ORF">VLL09_04350</name>
</gene>
<comment type="cofactor">
    <cofactor evidence="8">
        <name>Fe cation</name>
        <dbReference type="ChEBI" id="CHEBI:24875"/>
    </cofactor>
</comment>
<dbReference type="EMBL" id="JGYD01000011">
    <property type="protein sequence ID" value="KSV18467.1"/>
    <property type="molecule type" value="Genomic_DNA"/>
</dbReference>
<dbReference type="Gene3D" id="1.10.645.10">
    <property type="entry name" value="Cytochrome-c3 Hydrogenase, chain B"/>
    <property type="match status" value="1"/>
</dbReference>
<proteinExistence type="inferred from homology"/>
<dbReference type="EMBL" id="CP141531">
    <property type="protein sequence ID" value="WRO06625.1"/>
    <property type="molecule type" value="Genomic_DNA"/>
</dbReference>
<evidence type="ECO:0000256" key="1">
    <source>
        <dbReference type="ARBA" id="ARBA00001967"/>
    </source>
</evidence>
<comment type="subcellular location">
    <subcellularLocation>
        <location evidence="2">Cell envelope</location>
    </subcellularLocation>
</comment>
<evidence type="ECO:0000256" key="5">
    <source>
        <dbReference type="ARBA" id="ARBA00022596"/>
    </source>
</evidence>
<evidence type="ECO:0000313" key="11">
    <source>
        <dbReference type="EMBL" id="KSV18467.1"/>
    </source>
</evidence>
<reference evidence="10 14" key="2">
    <citation type="journal article" date="2017" name="Sci. Rep.">
        <title>Isolation and genomic characterization of a Dehalococcoides strain suggests genomic rearrangement during culture.</title>
        <authorList>
            <person name="Yohda M."/>
            <person name="Ikegami K."/>
            <person name="Aita Y."/>
            <person name="Kitajima M."/>
            <person name="Takechi A."/>
            <person name="Iwamoto M."/>
            <person name="Fukuda T."/>
            <person name="Tamura N."/>
            <person name="Shibasaki J."/>
            <person name="Koike S."/>
            <person name="Komatsu D."/>
            <person name="Miyagi S."/>
            <person name="Nishimura M."/>
            <person name="Uchino Y."/>
            <person name="Shiroma A."/>
            <person name="Shimoji M."/>
            <person name="Tamotsu H."/>
            <person name="Ashimine N."/>
            <person name="Shinzato M."/>
            <person name="Ohki S."/>
            <person name="Nakano K."/>
            <person name="Teruya K."/>
            <person name="Satou K."/>
            <person name="Hirano T."/>
            <person name="Yagi O."/>
        </authorList>
    </citation>
    <scope>NUCLEOTIDE SEQUENCE [LARGE SCALE GENOMIC DNA]</scope>
    <source>
        <strain evidence="10 14">UCH-ATV1</strain>
    </source>
</reference>
<keyword evidence="8" id="KW-0408">Iron</keyword>
<accession>A0A0V8M3W6</accession>
<evidence type="ECO:0000313" key="13">
    <source>
        <dbReference type="Proteomes" id="UP000053577"/>
    </source>
</evidence>
<evidence type="ECO:0000256" key="4">
    <source>
        <dbReference type="ARBA" id="ARBA00011771"/>
    </source>
</evidence>
<dbReference type="Proteomes" id="UP001327986">
    <property type="component" value="Chromosome"/>
</dbReference>
<feature type="binding site" evidence="8">
    <location>
        <position position="505"/>
    </location>
    <ligand>
        <name>Ni(2+)</name>
        <dbReference type="ChEBI" id="CHEBI:49786"/>
    </ligand>
</feature>
<evidence type="ECO:0000313" key="10">
    <source>
        <dbReference type="EMBL" id="BAZ96750.1"/>
    </source>
</evidence>
<dbReference type="Proteomes" id="UP000218257">
    <property type="component" value="Chromosome"/>
</dbReference>
<keyword evidence="5 8" id="KW-0533">Nickel</keyword>
<dbReference type="InterPro" id="IPR050867">
    <property type="entry name" value="NiFe/NiFeSe_hydrgnase_LSU"/>
</dbReference>
<evidence type="ECO:0000313" key="14">
    <source>
        <dbReference type="Proteomes" id="UP000218257"/>
    </source>
</evidence>
<dbReference type="SUPFAM" id="SSF56762">
    <property type="entry name" value="HydB/Nqo4-like"/>
    <property type="match status" value="1"/>
</dbReference>
<dbReference type="RefSeq" id="WP_010935916.1">
    <property type="nucleotide sequence ID" value="NZ_AP017649.1"/>
</dbReference>
<feature type="binding site" evidence="8">
    <location>
        <position position="63"/>
    </location>
    <ligand>
        <name>Fe cation</name>
        <dbReference type="ChEBI" id="CHEBI:24875"/>
    </ligand>
</feature>
<reference evidence="11 13" key="1">
    <citation type="journal article" date="2015" name="Sci. Rep.">
        <title>A comparative genomics and reductive dehalogenase gene transcription study of two chloroethene-respiring bacteria, Dehalococcoides mccartyi strains MB and 11a.</title>
        <authorList>
            <person name="Low A."/>
            <person name="Shen Z."/>
            <person name="Cheng D."/>
            <person name="Rogers M.J."/>
            <person name="Lee P.K."/>
            <person name="He J."/>
        </authorList>
    </citation>
    <scope>NUCLEOTIDE SEQUENCE [LARGE SCALE GENOMIC DNA]</scope>
    <source>
        <strain evidence="11 13">MB</strain>
    </source>
</reference>
<feature type="binding site" evidence="8">
    <location>
        <position position="60"/>
    </location>
    <ligand>
        <name>Ni(2+)</name>
        <dbReference type="ChEBI" id="CHEBI:49786"/>
    </ligand>
</feature>
<dbReference type="GO" id="GO:0030313">
    <property type="term" value="C:cell envelope"/>
    <property type="evidence" value="ECO:0007669"/>
    <property type="project" value="UniProtKB-SubCell"/>
</dbReference>
<dbReference type="PROSITE" id="PS00508">
    <property type="entry name" value="NI_HGENASE_L_2"/>
    <property type="match status" value="1"/>
</dbReference>
<organism evidence="11 13">
    <name type="scientific">Dehalococcoides mccartyi</name>
    <dbReference type="NCBI Taxonomy" id="61435"/>
    <lineage>
        <taxon>Bacteria</taxon>
        <taxon>Bacillati</taxon>
        <taxon>Chloroflexota</taxon>
        <taxon>Dehalococcoidia</taxon>
        <taxon>Dehalococcoidales</taxon>
        <taxon>Dehalococcoidaceae</taxon>
        <taxon>Dehalococcoides</taxon>
    </lineage>
</organism>
<dbReference type="GeneID" id="3230547"/>
<evidence type="ECO:0000313" key="12">
    <source>
        <dbReference type="EMBL" id="WRO06625.1"/>
    </source>
</evidence>
<evidence type="ECO:0000256" key="9">
    <source>
        <dbReference type="RuleBase" id="RU003896"/>
    </source>
</evidence>
<dbReference type="InterPro" id="IPR001501">
    <property type="entry name" value="Ni-dep_hyd_lsu"/>
</dbReference>
<dbReference type="PANTHER" id="PTHR42958:SF2">
    <property type="entry name" value="UPTAKE HYDROGENASE LARGE SUBUNIT"/>
    <property type="match status" value="1"/>
</dbReference>
<dbReference type="InterPro" id="IPR018194">
    <property type="entry name" value="Ni-dep_hyd_lsu_Ni_BS"/>
</dbReference>
<dbReference type="EMBL" id="AP017649">
    <property type="protein sequence ID" value="BAZ96750.1"/>
    <property type="molecule type" value="Genomic_DNA"/>
</dbReference>
<dbReference type="InterPro" id="IPR029014">
    <property type="entry name" value="NiFe-Hase_large"/>
</dbReference>
<comment type="similarity">
    <text evidence="3 9">Belongs to the [NiFe]/[NiFeSe] hydrogenase large subunit family.</text>
</comment>
<name>A0A0V8M3W6_9CHLR</name>
<dbReference type="GO" id="GO:0008901">
    <property type="term" value="F:ferredoxin hydrogenase activity"/>
    <property type="evidence" value="ECO:0007669"/>
    <property type="project" value="InterPro"/>
</dbReference>
<feature type="binding site" evidence="8">
    <location>
        <position position="508"/>
    </location>
    <ligand>
        <name>Fe cation</name>
        <dbReference type="ChEBI" id="CHEBI:24875"/>
    </ligand>
</feature>
<keyword evidence="7 9" id="KW-0560">Oxidoreductase</keyword>
<comment type="cofactor">
    <cofactor evidence="1 8">
        <name>Ni(2+)</name>
        <dbReference type="ChEBI" id="CHEBI:49786"/>
    </cofactor>
</comment>
<evidence type="ECO:0000256" key="2">
    <source>
        <dbReference type="ARBA" id="ARBA00004196"/>
    </source>
</evidence>
<evidence type="ECO:0000256" key="8">
    <source>
        <dbReference type="PIRSR" id="PIRSR601501-1"/>
    </source>
</evidence>
<evidence type="ECO:0000256" key="6">
    <source>
        <dbReference type="ARBA" id="ARBA00022723"/>
    </source>
</evidence>
<dbReference type="PATRIC" id="fig|61435.5.peg.687"/>
<protein>
    <submittedName>
        <fullName evidence="11">Iron hydrogenase</fullName>
    </submittedName>
    <submittedName>
        <fullName evidence="10">Ni/Fe hydrogenase, large subunit</fullName>
    </submittedName>
    <submittedName>
        <fullName evidence="12">Nickel-dependent hydrogenase large subunit</fullName>
    </submittedName>
</protein>
<evidence type="ECO:0000256" key="7">
    <source>
        <dbReference type="ARBA" id="ARBA00023002"/>
    </source>
</evidence>
<dbReference type="PROSITE" id="PS00507">
    <property type="entry name" value="NI_HGENASE_L_1"/>
    <property type="match status" value="1"/>
</dbReference>
<feature type="binding site" evidence="8">
    <location>
        <position position="511"/>
    </location>
    <ligand>
        <name>Mg(2+)</name>
        <dbReference type="ChEBI" id="CHEBI:18420"/>
    </ligand>
</feature>
<dbReference type="NCBIfam" id="NF033181">
    <property type="entry name" value="NiFeSe_hydrog"/>
    <property type="match status" value="1"/>
</dbReference>
<feature type="binding site" evidence="8">
    <location>
        <position position="41"/>
    </location>
    <ligand>
        <name>Mg(2+)</name>
        <dbReference type="ChEBI" id="CHEBI:18420"/>
    </ligand>
</feature>
<dbReference type="eggNOG" id="COG0374">
    <property type="taxonomic scope" value="Bacteria"/>
</dbReference>
<dbReference type="GO" id="GO:0016151">
    <property type="term" value="F:nickel cation binding"/>
    <property type="evidence" value="ECO:0007669"/>
    <property type="project" value="InterPro"/>
</dbReference>
<dbReference type="OrthoDB" id="9761717at2"/>
<keyword evidence="6 8" id="KW-0479">Metal-binding</keyword>
<sequence>MQKIVIDPITRIEGHLKIEATVDGGEVKDAKCVGTLFRGFEIFMKDRDPRDAVHITQRICGVCPTSHGTTAALNLDSAFGVADKIPNNGRILRNLIQGANYIASHIVHFYHLAALDYVDVTEVADYDGTDPELLKVKDFIARALAAGDMSMLAPFYPRYEGDYRLPKKVAQAAVAHYVEGLNMRRLAHEMSAIYSGRLPHSVAVVAGGVTSHPSIDSISNFMSKLNTLRNFIDNVYIPDVIAVAESYPDYFGIGVGCGNLLSYGVFDLEASGTNLATRQRLFTQGVVSASDLAHRTFDPSKITESIKYSWFKGDTTEYPLNEVTEPEFTKADGYSWLKAPRYDGTPYEVGPLARMVVNYVSGDPLVQQMVNDTLSHFGAGPAALFSTLGRHAARALECKIVADEMVKWLMELKIGEPVIADYEIPETAEGMGLWEAPRGALGHWIKIENHKISNYQCVVPTTWNCSPKDNQGVYGPVEQALIGTKVRDNDNPFELVRIVRSFDPCLACAVHLVSPTGNEISRFRVY</sequence>
<keyword evidence="8" id="KW-0460">Magnesium</keyword>